<comment type="subcellular location">
    <subcellularLocation>
        <location evidence="4">Periplasm</location>
    </subcellularLocation>
    <subcellularLocation>
        <location evidence="4">Bacterial flagellum basal body</location>
    </subcellularLocation>
</comment>
<evidence type="ECO:0000313" key="6">
    <source>
        <dbReference type="Proteomes" id="UP000005868"/>
    </source>
</evidence>
<gene>
    <name evidence="4" type="primary">flgI</name>
    <name evidence="5" type="ordered locus">Tlie_0113</name>
</gene>
<comment type="function">
    <text evidence="1 4">Assembles around the rod to form the L-ring and probably protects the motor/basal body from shearing forces during rotation.</text>
</comment>
<dbReference type="STRING" id="580340.Tlie_0113"/>
<dbReference type="GO" id="GO:0005198">
    <property type="term" value="F:structural molecule activity"/>
    <property type="evidence" value="ECO:0007669"/>
    <property type="project" value="InterPro"/>
</dbReference>
<dbReference type="EMBL" id="CP003096">
    <property type="protein sequence ID" value="AER65859.1"/>
    <property type="molecule type" value="Genomic_DNA"/>
</dbReference>
<comment type="subunit">
    <text evidence="4">The basal body constitutes a major portion of the flagellar organelle and consists of four rings (L,P,S, and M) mounted on a central rod.</text>
</comment>
<evidence type="ECO:0000256" key="3">
    <source>
        <dbReference type="ARBA" id="ARBA00023143"/>
    </source>
</evidence>
<accession>G7V5V4</accession>
<dbReference type="Proteomes" id="UP000005868">
    <property type="component" value="Chromosome"/>
</dbReference>
<keyword evidence="5" id="KW-0969">Cilium</keyword>
<keyword evidence="5" id="KW-0966">Cell projection</keyword>
<sequence>MLRKLIGFVVCFVLFSFPWGDAYAQVYPETRLKDIGRIEGVRSNQLVGVGLVIGLQGTGDKGDLVLAMLGNLVENFGISIDRDDLKSKNTAVVTVTCELPPFARNGQKIDVVVSSAGDAKSLEGGVLLQTPLRAANGLVYAVAQGPISIGGFSAGSGGSSVSKNFSTTGRIPGGAIVERETRWDVQDDGKIMFFLNRPDFTTADRVARAINSSYGMAIASAVDAGTVEIAVPAQYRGNLTPFVASLEGIRVRPDAVARVVINERTGTIVIGGDVRIGEVAVAHGNLTVTVKGKKDVSQPEPFSLGETVVTSEATVAAEEEPGSLAVLRTTATVDDVVKSLNALGATPRDIITILQAIAQSGALQGELVIM</sequence>
<protein>
    <recommendedName>
        <fullName evidence="4">Flagellar P-ring protein</fullName>
    </recommendedName>
    <alternativeName>
        <fullName evidence="4">Basal body P-ring protein</fullName>
    </alternativeName>
</protein>
<dbReference type="HOGENOM" id="CLU_045235_1_0_0"/>
<reference evidence="6" key="1">
    <citation type="submission" date="2011-10" db="EMBL/GenBank/DDBJ databases">
        <title>The complete genome of chromosome of Thermovirga lienii DSM 17291.</title>
        <authorList>
            <consortium name="US DOE Joint Genome Institute (JGI-PGF)"/>
            <person name="Lucas S."/>
            <person name="Copeland A."/>
            <person name="Lapidus A."/>
            <person name="Glavina del Rio T."/>
            <person name="Dalin E."/>
            <person name="Tice H."/>
            <person name="Bruce D."/>
            <person name="Goodwin L."/>
            <person name="Pitluck S."/>
            <person name="Peters L."/>
            <person name="Mikhailova N."/>
            <person name="Saunders E."/>
            <person name="Kyrpides N."/>
            <person name="Mavromatis K."/>
            <person name="Ivanova N."/>
            <person name="Last F.I."/>
            <person name="Brettin T."/>
            <person name="Detter J.C."/>
            <person name="Han C."/>
            <person name="Larimer F."/>
            <person name="Land M."/>
            <person name="Hauser L."/>
            <person name="Markowitz V."/>
            <person name="Cheng J.-F."/>
            <person name="Hugenholtz P."/>
            <person name="Woyke T."/>
            <person name="Wu D."/>
            <person name="Spring S."/>
            <person name="Schroeder M."/>
            <person name="Brambilla E.-M."/>
            <person name="Klenk H.-P."/>
            <person name="Eisen J.A."/>
        </authorList>
    </citation>
    <scope>NUCLEOTIDE SEQUENCE [LARGE SCALE GENOMIC DNA]</scope>
    <source>
        <strain evidence="6">ATCC BAA-1197 / DSM 17291 / Cas60314</strain>
    </source>
</reference>
<dbReference type="GO" id="GO:0009428">
    <property type="term" value="C:bacterial-type flagellum basal body, distal rod, P ring"/>
    <property type="evidence" value="ECO:0007669"/>
    <property type="project" value="InterPro"/>
</dbReference>
<keyword evidence="2" id="KW-0732">Signal</keyword>
<name>G7V5V4_THELD</name>
<keyword evidence="6" id="KW-1185">Reference proteome</keyword>
<dbReference type="GO" id="GO:0030288">
    <property type="term" value="C:outer membrane-bounded periplasmic space"/>
    <property type="evidence" value="ECO:0007669"/>
    <property type="project" value="InterPro"/>
</dbReference>
<evidence type="ECO:0000256" key="2">
    <source>
        <dbReference type="ARBA" id="ARBA00022729"/>
    </source>
</evidence>
<keyword evidence="3 4" id="KW-0975">Bacterial flagellum</keyword>
<dbReference type="PANTHER" id="PTHR30381:SF0">
    <property type="entry name" value="FLAGELLAR P-RING PROTEIN"/>
    <property type="match status" value="1"/>
</dbReference>
<dbReference type="PRINTS" id="PR01010">
    <property type="entry name" value="FLGPRINGFLGI"/>
</dbReference>
<dbReference type="HAMAP" id="MF_00416">
    <property type="entry name" value="FlgI"/>
    <property type="match status" value="1"/>
</dbReference>
<evidence type="ECO:0000313" key="5">
    <source>
        <dbReference type="EMBL" id="AER65859.1"/>
    </source>
</evidence>
<evidence type="ECO:0000256" key="1">
    <source>
        <dbReference type="ARBA" id="ARBA00002591"/>
    </source>
</evidence>
<dbReference type="NCBIfam" id="NF003676">
    <property type="entry name" value="PRK05303.1"/>
    <property type="match status" value="1"/>
</dbReference>
<organism evidence="5 6">
    <name type="scientific">Thermovirga lienii (strain ATCC BAA-1197 / DSM 17291 / Cas60314)</name>
    <dbReference type="NCBI Taxonomy" id="580340"/>
    <lineage>
        <taxon>Bacteria</taxon>
        <taxon>Thermotogati</taxon>
        <taxon>Synergistota</taxon>
        <taxon>Synergistia</taxon>
        <taxon>Synergistales</taxon>
        <taxon>Thermovirgaceae</taxon>
        <taxon>Thermovirga</taxon>
    </lineage>
</organism>
<dbReference type="InterPro" id="IPR001782">
    <property type="entry name" value="Flag_FlgI"/>
</dbReference>
<dbReference type="OrthoDB" id="9786431at2"/>
<proteinExistence type="inferred from homology"/>
<dbReference type="eggNOG" id="COG1706">
    <property type="taxonomic scope" value="Bacteria"/>
</dbReference>
<dbReference type="GO" id="GO:0071973">
    <property type="term" value="P:bacterial-type flagellum-dependent cell motility"/>
    <property type="evidence" value="ECO:0007669"/>
    <property type="project" value="InterPro"/>
</dbReference>
<keyword evidence="4" id="KW-0574">Periplasm</keyword>
<dbReference type="Pfam" id="PF02119">
    <property type="entry name" value="FlgI"/>
    <property type="match status" value="1"/>
</dbReference>
<reference evidence="5 6" key="2">
    <citation type="journal article" date="2012" name="Stand. Genomic Sci.">
        <title>Genome sequence of the moderately thermophilic, amino-acid-degrading and sulfur-reducing bacterium Thermovirga lienii type strain (Cas60314(T)).</title>
        <authorList>
            <person name="Goker M."/>
            <person name="Saunders E."/>
            <person name="Lapidus A."/>
            <person name="Nolan M."/>
            <person name="Lucas S."/>
            <person name="Hammon N."/>
            <person name="Deshpande S."/>
            <person name="Cheng J.F."/>
            <person name="Han C."/>
            <person name="Tapia R."/>
            <person name="Goodwin L.A."/>
            <person name="Pitluck S."/>
            <person name="Liolios K."/>
            <person name="Mavromatis K."/>
            <person name="Pagani I."/>
            <person name="Ivanova N."/>
            <person name="Mikhailova N."/>
            <person name="Pati A."/>
            <person name="Chen A."/>
            <person name="Palaniappan K."/>
            <person name="Land M."/>
            <person name="Chang Y.J."/>
            <person name="Jeffries C.D."/>
            <person name="Brambilla E.M."/>
            <person name="Rohde M."/>
            <person name="Spring S."/>
            <person name="Detter J.C."/>
            <person name="Woyke T."/>
            <person name="Bristow J."/>
            <person name="Eisen J.A."/>
            <person name="Markowitz V."/>
            <person name="Hugenholtz P."/>
            <person name="Kyrpides N.C."/>
            <person name="Klenk H.P."/>
        </authorList>
    </citation>
    <scope>NUCLEOTIDE SEQUENCE [LARGE SCALE GENOMIC DNA]</scope>
    <source>
        <strain evidence="6">ATCC BAA-1197 / DSM 17291 / Cas60314</strain>
    </source>
</reference>
<keyword evidence="5" id="KW-0282">Flagellum</keyword>
<dbReference type="KEGG" id="tli:Tlie_0113"/>
<dbReference type="PANTHER" id="PTHR30381">
    <property type="entry name" value="FLAGELLAR P-RING PERIPLASMIC PROTEIN FLGI"/>
    <property type="match status" value="1"/>
</dbReference>
<dbReference type="AlphaFoldDB" id="G7V5V4"/>
<evidence type="ECO:0000256" key="4">
    <source>
        <dbReference type="HAMAP-Rule" id="MF_00416"/>
    </source>
</evidence>
<comment type="similarity">
    <text evidence="4">Belongs to the FlgI family.</text>
</comment>